<gene>
    <name evidence="1" type="ORF">TCIL3000_9_3330</name>
</gene>
<protein>
    <submittedName>
        <fullName evidence="1">Uncharacterized protein</fullName>
    </submittedName>
</protein>
<dbReference type="EMBL" id="HE575322">
    <property type="protein sequence ID" value="CCC92936.1"/>
    <property type="molecule type" value="Genomic_DNA"/>
</dbReference>
<dbReference type="AlphaFoldDB" id="G0UU72"/>
<proteinExistence type="predicted"/>
<name>G0UU72_TRYCI</name>
<organism evidence="1">
    <name type="scientific">Trypanosoma congolense (strain IL3000)</name>
    <dbReference type="NCBI Taxonomy" id="1068625"/>
    <lineage>
        <taxon>Eukaryota</taxon>
        <taxon>Discoba</taxon>
        <taxon>Euglenozoa</taxon>
        <taxon>Kinetoplastea</taxon>
        <taxon>Metakinetoplastina</taxon>
        <taxon>Trypanosomatida</taxon>
        <taxon>Trypanosomatidae</taxon>
        <taxon>Trypanosoma</taxon>
        <taxon>Nannomonas</taxon>
    </lineage>
</organism>
<evidence type="ECO:0000313" key="1">
    <source>
        <dbReference type="EMBL" id="CCC92936.1"/>
    </source>
</evidence>
<sequence length="100" mass="11299">MHMIFKTKSIYIYIYIKGVKKETKQVNHVFPLSAHVSGDEQGAALPSLLRAHGGSLELSRDNMCPSGGRFRFLCVFSSFCSKMRTVFVFHESAFFGTFLI</sequence>
<accession>G0UU72</accession>
<reference evidence="1" key="1">
    <citation type="journal article" date="2012" name="Proc. Natl. Acad. Sci. U.S.A.">
        <title>Antigenic diversity is generated by distinct evolutionary mechanisms in African trypanosome species.</title>
        <authorList>
            <person name="Jackson A.P."/>
            <person name="Berry A."/>
            <person name="Aslett M."/>
            <person name="Allison H.C."/>
            <person name="Burton P."/>
            <person name="Vavrova-Anderson J."/>
            <person name="Brown R."/>
            <person name="Browne H."/>
            <person name="Corton N."/>
            <person name="Hauser H."/>
            <person name="Gamble J."/>
            <person name="Gilderthorp R."/>
            <person name="Marcello L."/>
            <person name="McQuillan J."/>
            <person name="Otto T.D."/>
            <person name="Quail M.A."/>
            <person name="Sanders M.J."/>
            <person name="van Tonder A."/>
            <person name="Ginger M.L."/>
            <person name="Field M.C."/>
            <person name="Barry J.D."/>
            <person name="Hertz-Fowler C."/>
            <person name="Berriman M."/>
        </authorList>
    </citation>
    <scope>NUCLEOTIDE SEQUENCE</scope>
    <source>
        <strain evidence="1">IL3000</strain>
    </source>
</reference>